<keyword evidence="3" id="KW-1185">Reference proteome</keyword>
<dbReference type="GeneID" id="30200161"/>
<dbReference type="RefSeq" id="XP_019041128.1">
    <property type="nucleotide sequence ID" value="XM_019182915.1"/>
</dbReference>
<dbReference type="EMBL" id="KV454208">
    <property type="protein sequence ID" value="ODQ61921.1"/>
    <property type="molecule type" value="Genomic_DNA"/>
</dbReference>
<dbReference type="Proteomes" id="UP000094112">
    <property type="component" value="Unassembled WGS sequence"/>
</dbReference>
<evidence type="ECO:0000313" key="3">
    <source>
        <dbReference type="Proteomes" id="UP000094112"/>
    </source>
</evidence>
<dbReference type="STRING" id="683960.A0A1E3P946"/>
<proteinExistence type="predicted"/>
<evidence type="ECO:0000313" key="2">
    <source>
        <dbReference type="EMBL" id="ODQ61921.1"/>
    </source>
</evidence>
<accession>A0A1E3P946</accession>
<feature type="compositionally biased region" description="Basic and acidic residues" evidence="1">
    <location>
        <begin position="672"/>
        <end position="685"/>
    </location>
</feature>
<evidence type="ECO:0000256" key="1">
    <source>
        <dbReference type="SAM" id="MobiDB-lite"/>
    </source>
</evidence>
<sequence length="721" mass="84104">MIISLYYEQDSIIPVFELSTSLFKIIESTLSILNCKDEVKLRSLNNSDLKVDWRLRLGEWTPHGINDSDLRLIYMIDCVCIFTIFKLYFNQNKDLFLLGLEIDRRIESDPDLSTPNIVKQVIRGSSSIRYVLAAILNDDIEDRFHDLNHVNILNFLSPFGRRNGSGALNADVRWYVGAMLALGSDLNEVVETLIDLEPNDRYDEDIRYMFDYEYEDFHYEEIFQDDEDAQEEQEELRNGGSIVYEDEDGHLHRVVRKRCTCVFLEEPEDDDDDEAKELDEIQKYKDEQIKNFSKENVPTAVRSDENIEFDEMGRDWRDIPRGGNIFFNTDIKLDDTTCLDWEELLQVFDRMSKEPISHELAQKVIFTIARAVKLEFEQDINRSVTGGSKDQETSDVRIITPDKIYEKWSYDWIFEPMLIYNPAAAYAMLDEMLMAHGYRRVIIWFITHLSLSFQLINYIFELLIGIRGEKQQKDKTGANNYIFSRQGPLELSEIEKSMLLHEFLNNCLIPLSKNTHHESGRLEESQYIQNLSEFEKNVKIVKLICLLINRLTSQGTIDLEEYRIELTALFINWIGVVPEARELFFYMNKNHQLESQGIGADKELVEPEDRDELVLKPATKKTKKFNPDLKVLLGNVLKKIADNNKTGNLLFQPFFELIDHDSDAPQDDEAGELSKDSKDDIKNFLDKNQNTNSTYVKGTLTPMIRNEELEHEKIEQAILQR</sequence>
<reference evidence="2 3" key="1">
    <citation type="journal article" date="2016" name="Proc. Natl. Acad. Sci. U.S.A.">
        <title>Comparative genomics of biotechnologically important yeasts.</title>
        <authorList>
            <person name="Riley R."/>
            <person name="Haridas S."/>
            <person name="Wolfe K.H."/>
            <person name="Lopes M.R."/>
            <person name="Hittinger C.T."/>
            <person name="Goeker M."/>
            <person name="Salamov A.A."/>
            <person name="Wisecaver J.H."/>
            <person name="Long T.M."/>
            <person name="Calvey C.H."/>
            <person name="Aerts A.L."/>
            <person name="Barry K.W."/>
            <person name="Choi C."/>
            <person name="Clum A."/>
            <person name="Coughlan A.Y."/>
            <person name="Deshpande S."/>
            <person name="Douglass A.P."/>
            <person name="Hanson S.J."/>
            <person name="Klenk H.-P."/>
            <person name="LaButti K.M."/>
            <person name="Lapidus A."/>
            <person name="Lindquist E.A."/>
            <person name="Lipzen A.M."/>
            <person name="Meier-Kolthoff J.P."/>
            <person name="Ohm R.A."/>
            <person name="Otillar R.P."/>
            <person name="Pangilinan J.L."/>
            <person name="Peng Y."/>
            <person name="Rokas A."/>
            <person name="Rosa C.A."/>
            <person name="Scheuner C."/>
            <person name="Sibirny A.A."/>
            <person name="Slot J.C."/>
            <person name="Stielow J.B."/>
            <person name="Sun H."/>
            <person name="Kurtzman C.P."/>
            <person name="Blackwell M."/>
            <person name="Grigoriev I.V."/>
            <person name="Jeffries T.W."/>
        </authorList>
    </citation>
    <scope>NUCLEOTIDE SEQUENCE [LARGE SCALE GENOMIC DNA]</scope>
    <source>
        <strain evidence="3">ATCC 58044 / CBS 1984 / NCYC 433 / NRRL Y-366-8</strain>
    </source>
</reference>
<dbReference type="AlphaFoldDB" id="A0A1E3P946"/>
<name>A0A1E3P946_WICAA</name>
<dbReference type="OrthoDB" id="3980110at2759"/>
<protein>
    <submittedName>
        <fullName evidence="2">Uncharacterized protein</fullName>
    </submittedName>
</protein>
<feature type="region of interest" description="Disordered" evidence="1">
    <location>
        <begin position="662"/>
        <end position="686"/>
    </location>
</feature>
<gene>
    <name evidence="2" type="ORF">WICANDRAFT_59995</name>
</gene>
<organism evidence="2 3">
    <name type="scientific">Wickerhamomyces anomalus (strain ATCC 58044 / CBS 1984 / NCYC 433 / NRRL Y-366-8)</name>
    <name type="common">Yeast</name>
    <name type="synonym">Hansenula anomala</name>
    <dbReference type="NCBI Taxonomy" id="683960"/>
    <lineage>
        <taxon>Eukaryota</taxon>
        <taxon>Fungi</taxon>
        <taxon>Dikarya</taxon>
        <taxon>Ascomycota</taxon>
        <taxon>Saccharomycotina</taxon>
        <taxon>Saccharomycetes</taxon>
        <taxon>Phaffomycetales</taxon>
        <taxon>Wickerhamomycetaceae</taxon>
        <taxon>Wickerhamomyces</taxon>
    </lineage>
</organism>